<keyword evidence="1" id="KW-0472">Membrane</keyword>
<dbReference type="Proteomes" id="UP000078550">
    <property type="component" value="Unassembled WGS sequence"/>
</dbReference>
<evidence type="ECO:0000256" key="1">
    <source>
        <dbReference type="SAM" id="Phobius"/>
    </source>
</evidence>
<reference evidence="3" key="1">
    <citation type="submission" date="2016-05" db="EMBL/GenBank/DDBJ databases">
        <authorList>
            <person name="Naeem Raeece"/>
        </authorList>
    </citation>
    <scope>NUCLEOTIDE SEQUENCE [LARGE SCALE GENOMIC DNA]</scope>
</reference>
<gene>
    <name evidence="2" type="ORF">POVWA2_007670</name>
</gene>
<protein>
    <submittedName>
        <fullName evidence="2">Uncharacterized protein</fullName>
    </submittedName>
</protein>
<dbReference type="EMBL" id="FLRE01000029">
    <property type="protein sequence ID" value="SBT32079.1"/>
    <property type="molecule type" value="Genomic_DNA"/>
</dbReference>
<organism evidence="2 3">
    <name type="scientific">Plasmodium ovale wallikeri</name>
    <dbReference type="NCBI Taxonomy" id="864142"/>
    <lineage>
        <taxon>Eukaryota</taxon>
        <taxon>Sar</taxon>
        <taxon>Alveolata</taxon>
        <taxon>Apicomplexa</taxon>
        <taxon>Aconoidasida</taxon>
        <taxon>Haemosporida</taxon>
        <taxon>Plasmodiidae</taxon>
        <taxon>Plasmodium</taxon>
        <taxon>Plasmodium (Plasmodium)</taxon>
    </lineage>
</organism>
<name>A0A1A8YKN3_PLAOA</name>
<keyword evidence="1" id="KW-1133">Transmembrane helix</keyword>
<evidence type="ECO:0000313" key="2">
    <source>
        <dbReference type="EMBL" id="SBT32079.1"/>
    </source>
</evidence>
<proteinExistence type="predicted"/>
<accession>A0A1A8YKN3</accession>
<dbReference type="AlphaFoldDB" id="A0A1A8YKN3"/>
<evidence type="ECO:0000313" key="3">
    <source>
        <dbReference type="Proteomes" id="UP000078550"/>
    </source>
</evidence>
<sequence length="138" mass="15887">MPSLGSLLPSGGRRGQYNLRVLRSWRTPLRAISNTPTLAMKAQKLRSVRRERRAEDNKRCERAVVETHFFFFFLLIVSWCVAAWPIGDRLLVKQTCTYTHARCVTHYLHVYTPHSRVVTGIHWLCCVALGNSFEGREG</sequence>
<keyword evidence="1" id="KW-0812">Transmembrane</keyword>
<feature type="transmembrane region" description="Helical" evidence="1">
    <location>
        <begin position="69"/>
        <end position="87"/>
    </location>
</feature>